<dbReference type="Proteomes" id="UP001149165">
    <property type="component" value="Unassembled WGS sequence"/>
</dbReference>
<dbReference type="AlphaFoldDB" id="A0A9W9F674"/>
<protein>
    <recommendedName>
        <fullName evidence="3">Kinesin light chain</fullName>
    </recommendedName>
</protein>
<reference evidence="1" key="2">
    <citation type="journal article" date="2023" name="IMA Fungus">
        <title>Comparative genomic study of the Penicillium genus elucidates a diverse pangenome and 15 lateral gene transfer events.</title>
        <authorList>
            <person name="Petersen C."/>
            <person name="Sorensen T."/>
            <person name="Nielsen M.R."/>
            <person name="Sondergaard T.E."/>
            <person name="Sorensen J.L."/>
            <person name="Fitzpatrick D.A."/>
            <person name="Frisvad J.C."/>
            <person name="Nielsen K.L."/>
        </authorList>
    </citation>
    <scope>NUCLEOTIDE SEQUENCE</scope>
    <source>
        <strain evidence="1">IBT 30069</strain>
    </source>
</reference>
<accession>A0A9W9F674</accession>
<proteinExistence type="predicted"/>
<reference evidence="1" key="1">
    <citation type="submission" date="2022-11" db="EMBL/GenBank/DDBJ databases">
        <authorList>
            <person name="Petersen C."/>
        </authorList>
    </citation>
    <scope>NUCLEOTIDE SEQUENCE</scope>
    <source>
        <strain evidence="1">IBT 30069</strain>
    </source>
</reference>
<organism evidence="1 2">
    <name type="scientific">Penicillium angulare</name>
    <dbReference type="NCBI Taxonomy" id="116970"/>
    <lineage>
        <taxon>Eukaryota</taxon>
        <taxon>Fungi</taxon>
        <taxon>Dikarya</taxon>
        <taxon>Ascomycota</taxon>
        <taxon>Pezizomycotina</taxon>
        <taxon>Eurotiomycetes</taxon>
        <taxon>Eurotiomycetidae</taxon>
        <taxon>Eurotiales</taxon>
        <taxon>Aspergillaceae</taxon>
        <taxon>Penicillium</taxon>
    </lineage>
</organism>
<evidence type="ECO:0000313" key="1">
    <source>
        <dbReference type="EMBL" id="KAJ5094355.1"/>
    </source>
</evidence>
<sequence>MSILALVYRKQYRWIEAERLEKTTKMILGVDDPDTLARMSSLAHTWKALGQETKAIDLLRICVEKQRQILGPDHPDTQGEIETLGEWEIELEDV</sequence>
<dbReference type="EMBL" id="JAPQKH010000006">
    <property type="protein sequence ID" value="KAJ5094355.1"/>
    <property type="molecule type" value="Genomic_DNA"/>
</dbReference>
<comment type="caution">
    <text evidence="1">The sequence shown here is derived from an EMBL/GenBank/DDBJ whole genome shotgun (WGS) entry which is preliminary data.</text>
</comment>
<evidence type="ECO:0000313" key="2">
    <source>
        <dbReference type="Proteomes" id="UP001149165"/>
    </source>
</evidence>
<dbReference type="OrthoDB" id="5986190at2759"/>
<dbReference type="InterPro" id="IPR011990">
    <property type="entry name" value="TPR-like_helical_dom_sf"/>
</dbReference>
<evidence type="ECO:0008006" key="3">
    <source>
        <dbReference type="Google" id="ProtNLM"/>
    </source>
</evidence>
<name>A0A9W9F674_9EURO</name>
<dbReference type="Pfam" id="PF13374">
    <property type="entry name" value="TPR_10"/>
    <property type="match status" value="2"/>
</dbReference>
<dbReference type="Gene3D" id="1.25.40.10">
    <property type="entry name" value="Tetratricopeptide repeat domain"/>
    <property type="match status" value="1"/>
</dbReference>
<keyword evidence="2" id="KW-1185">Reference proteome</keyword>
<gene>
    <name evidence="1" type="ORF">N7456_010216</name>
</gene>